<sequence length="91" mass="10211">MTESSQSHSSSCPADATGGRLLLQLLHTGNIDRGRFEGKRAWAWNLRKTKCFAEKNLKDFHQRSKAPNQLISPVKEERGESEPGSTERSID</sequence>
<proteinExistence type="predicted"/>
<evidence type="ECO:0000313" key="2">
    <source>
        <dbReference type="EMBL" id="CAI5774515.1"/>
    </source>
</evidence>
<gene>
    <name evidence="2" type="ORF">PODLI_1B008735</name>
</gene>
<protein>
    <submittedName>
        <fullName evidence="2">Uncharacterized protein</fullName>
    </submittedName>
</protein>
<organism evidence="2 3">
    <name type="scientific">Podarcis lilfordi</name>
    <name type="common">Lilford's wall lizard</name>
    <dbReference type="NCBI Taxonomy" id="74358"/>
    <lineage>
        <taxon>Eukaryota</taxon>
        <taxon>Metazoa</taxon>
        <taxon>Chordata</taxon>
        <taxon>Craniata</taxon>
        <taxon>Vertebrata</taxon>
        <taxon>Euteleostomi</taxon>
        <taxon>Lepidosauria</taxon>
        <taxon>Squamata</taxon>
        <taxon>Bifurcata</taxon>
        <taxon>Unidentata</taxon>
        <taxon>Episquamata</taxon>
        <taxon>Laterata</taxon>
        <taxon>Lacertibaenia</taxon>
        <taxon>Lacertidae</taxon>
        <taxon>Podarcis</taxon>
    </lineage>
</organism>
<dbReference type="EMBL" id="OX395130">
    <property type="protein sequence ID" value="CAI5774515.1"/>
    <property type="molecule type" value="Genomic_DNA"/>
</dbReference>
<keyword evidence="3" id="KW-1185">Reference proteome</keyword>
<reference evidence="2" key="1">
    <citation type="submission" date="2022-12" db="EMBL/GenBank/DDBJ databases">
        <authorList>
            <person name="Alioto T."/>
            <person name="Alioto T."/>
            <person name="Gomez Garrido J."/>
        </authorList>
    </citation>
    <scope>NUCLEOTIDE SEQUENCE</scope>
</reference>
<evidence type="ECO:0000256" key="1">
    <source>
        <dbReference type="SAM" id="MobiDB-lite"/>
    </source>
</evidence>
<dbReference type="AlphaFoldDB" id="A0AA35KA71"/>
<accession>A0AA35KA71</accession>
<dbReference type="Proteomes" id="UP001178461">
    <property type="component" value="Chromosome 5"/>
</dbReference>
<name>A0AA35KA71_9SAUR</name>
<feature type="region of interest" description="Disordered" evidence="1">
    <location>
        <begin position="57"/>
        <end position="91"/>
    </location>
</feature>
<evidence type="ECO:0000313" key="3">
    <source>
        <dbReference type="Proteomes" id="UP001178461"/>
    </source>
</evidence>